<dbReference type="PIRSF" id="PIRSF037676">
    <property type="entry name" value="DUF683"/>
    <property type="match status" value="1"/>
</dbReference>
<evidence type="ECO:0000256" key="1">
    <source>
        <dbReference type="ARBA" id="ARBA00023231"/>
    </source>
</evidence>
<accession>A0A1R3V7W9</accession>
<evidence type="ECO:0008006" key="5">
    <source>
        <dbReference type="Google" id="ProtNLM"/>
    </source>
</evidence>
<dbReference type="InterPro" id="IPR029012">
    <property type="entry name" value="Helix_hairpin_bin_sf"/>
</dbReference>
<dbReference type="STRING" id="1631249.BQ8794_240197"/>
<evidence type="ECO:0000313" key="3">
    <source>
        <dbReference type="EMBL" id="SIT55990.1"/>
    </source>
</evidence>
<proteinExistence type="inferred from homology"/>
<reference evidence="4" key="1">
    <citation type="submission" date="2017-01" db="EMBL/GenBank/DDBJ databases">
        <authorList>
            <person name="Brunel B."/>
        </authorList>
    </citation>
    <scope>NUCLEOTIDE SEQUENCE [LARGE SCALE GENOMIC DNA]</scope>
</reference>
<keyword evidence="4" id="KW-1185">Reference proteome</keyword>
<name>A0A1R3V7W9_9HYPH</name>
<comment type="similarity">
    <text evidence="2">Belongs to the UPF0437 family.</text>
</comment>
<evidence type="ECO:0000256" key="2">
    <source>
        <dbReference type="ARBA" id="ARBA00044954"/>
    </source>
</evidence>
<dbReference type="RefSeq" id="WP_077379111.1">
    <property type="nucleotide sequence ID" value="NZ_FTPD01000017.1"/>
</dbReference>
<dbReference type="AlphaFoldDB" id="A0A1R3V7W9"/>
<dbReference type="Proteomes" id="UP000188388">
    <property type="component" value="Unassembled WGS sequence"/>
</dbReference>
<organism evidence="3 4">
    <name type="scientific">Mesorhizobium prunaredense</name>
    <dbReference type="NCBI Taxonomy" id="1631249"/>
    <lineage>
        <taxon>Bacteria</taxon>
        <taxon>Pseudomonadati</taxon>
        <taxon>Pseudomonadota</taxon>
        <taxon>Alphaproteobacteria</taxon>
        <taxon>Hyphomicrobiales</taxon>
        <taxon>Phyllobacteriaceae</taxon>
        <taxon>Mesorhizobium</taxon>
    </lineage>
</organism>
<gene>
    <name evidence="3" type="ORF">BQ8794_240197</name>
</gene>
<dbReference type="EMBL" id="FTPD01000017">
    <property type="protein sequence ID" value="SIT55990.1"/>
    <property type="molecule type" value="Genomic_DNA"/>
</dbReference>
<dbReference type="Gene3D" id="1.10.287.660">
    <property type="entry name" value="Helix hairpin bin"/>
    <property type="match status" value="1"/>
</dbReference>
<protein>
    <recommendedName>
        <fullName evidence="5">Rop-like family nitrogen fixation protein</fullName>
    </recommendedName>
</protein>
<keyword evidence="1" id="KW-0535">Nitrogen fixation</keyword>
<dbReference type="InterPro" id="IPR007774">
    <property type="entry name" value="Put_N_fixation"/>
</dbReference>
<sequence>MSNFEDLQNKVRKLQSRAGNAKMSLHDLAEDLPVNWTEIKAVAEKTFEIFAELDAAKTELASWERSR</sequence>
<evidence type="ECO:0000313" key="4">
    <source>
        <dbReference type="Proteomes" id="UP000188388"/>
    </source>
</evidence>
<dbReference type="Pfam" id="PF05082">
    <property type="entry name" value="Rop-like"/>
    <property type="match status" value="1"/>
</dbReference>